<proteinExistence type="predicted"/>
<dbReference type="Gene3D" id="3.40.50.1240">
    <property type="entry name" value="Phosphoglycerate mutase-like"/>
    <property type="match status" value="1"/>
</dbReference>
<name>A0A073B3A7_9PSEU</name>
<dbReference type="SMART" id="SM00855">
    <property type="entry name" value="PGAM"/>
    <property type="match status" value="1"/>
</dbReference>
<dbReference type="Proteomes" id="UP000031419">
    <property type="component" value="Unassembled WGS sequence"/>
</dbReference>
<dbReference type="eggNOG" id="COG2062">
    <property type="taxonomic scope" value="Bacteria"/>
</dbReference>
<dbReference type="SUPFAM" id="SSF53254">
    <property type="entry name" value="Phosphoglycerate mutase-like"/>
    <property type="match status" value="1"/>
</dbReference>
<dbReference type="EMBL" id="JNVU01000009">
    <property type="protein sequence ID" value="KEI45727.1"/>
    <property type="molecule type" value="Genomic_DNA"/>
</dbReference>
<dbReference type="InterPro" id="IPR029033">
    <property type="entry name" value="His_PPase_superfam"/>
</dbReference>
<dbReference type="STRING" id="28042.GU90_02175"/>
<dbReference type="Pfam" id="PF00300">
    <property type="entry name" value="His_Phos_1"/>
    <property type="match status" value="1"/>
</dbReference>
<reference evidence="1 2" key="1">
    <citation type="submission" date="2014-06" db="EMBL/GenBank/DDBJ databases">
        <title>Saccharopolyspora rectivirgula DSM-43113 Genome sequencing.</title>
        <authorList>
            <person name="Barrera C."/>
            <person name="Millon L."/>
            <person name="Rognon B."/>
            <person name="Zaugg C."/>
            <person name="Monod M."/>
        </authorList>
    </citation>
    <scope>NUCLEOTIDE SEQUENCE [LARGE SCALE GENOMIC DNA]</scope>
    <source>
        <strain evidence="1 2">DSM 43113</strain>
    </source>
</reference>
<dbReference type="PANTHER" id="PTHR47623:SF1">
    <property type="entry name" value="OS09G0287300 PROTEIN"/>
    <property type="match status" value="1"/>
</dbReference>
<evidence type="ECO:0000313" key="1">
    <source>
        <dbReference type="EMBL" id="KEI45727.1"/>
    </source>
</evidence>
<dbReference type="InterPro" id="IPR013078">
    <property type="entry name" value="His_Pase_superF_clade-1"/>
</dbReference>
<dbReference type="CDD" id="cd07067">
    <property type="entry name" value="HP_PGM_like"/>
    <property type="match status" value="1"/>
</dbReference>
<dbReference type="PANTHER" id="PTHR47623">
    <property type="entry name" value="OS09G0287300 PROTEIN"/>
    <property type="match status" value="1"/>
</dbReference>
<sequence>MVRAQRRLVLIRHAKSAWPEGTDDFHRPLADRGLADAPRVGKWLRKNLPGIEVVLCSPARRTRETWQLAGAEVPASPTVQFDERIYQGSADDLLSAIRGLPSTSLTAVLVGHNPGLEELLSLLTGEPAELKTGSIAVLATSAAWSAAGKQWANVDTFARPRD</sequence>
<evidence type="ECO:0000313" key="2">
    <source>
        <dbReference type="Proteomes" id="UP000031419"/>
    </source>
</evidence>
<gene>
    <name evidence="1" type="ORF">GU90_02175</name>
</gene>
<organism evidence="1 2">
    <name type="scientific">Saccharopolyspora rectivirgula</name>
    <dbReference type="NCBI Taxonomy" id="28042"/>
    <lineage>
        <taxon>Bacteria</taxon>
        <taxon>Bacillati</taxon>
        <taxon>Actinomycetota</taxon>
        <taxon>Actinomycetes</taxon>
        <taxon>Pseudonocardiales</taxon>
        <taxon>Pseudonocardiaceae</taxon>
        <taxon>Saccharopolyspora</taxon>
    </lineage>
</organism>
<protein>
    <submittedName>
        <fullName evidence="1">Histidine phosphatase</fullName>
    </submittedName>
</protein>
<keyword evidence="2" id="KW-1185">Reference proteome</keyword>
<dbReference type="OrthoDB" id="9810154at2"/>
<accession>A0A073B3A7</accession>
<comment type="caution">
    <text evidence="1">The sequence shown here is derived from an EMBL/GenBank/DDBJ whole genome shotgun (WGS) entry which is preliminary data.</text>
</comment>
<dbReference type="RefSeq" id="WP_037331881.1">
    <property type="nucleotide sequence ID" value="NZ_JAJUIW010000002.1"/>
</dbReference>
<dbReference type="AlphaFoldDB" id="A0A073B3A7"/>